<dbReference type="Proteomes" id="UP000386575">
    <property type="component" value="Unassembled WGS sequence"/>
</dbReference>
<accession>A0A6A1TNL1</accession>
<feature type="region of interest" description="Disordered" evidence="1">
    <location>
        <begin position="1"/>
        <end position="62"/>
    </location>
</feature>
<evidence type="ECO:0000256" key="1">
    <source>
        <dbReference type="SAM" id="MobiDB-lite"/>
    </source>
</evidence>
<evidence type="ECO:0000313" key="2">
    <source>
        <dbReference type="EMBL" id="KAB1085810.1"/>
    </source>
</evidence>
<name>A0A6A1TNL1_NEOGA</name>
<proteinExistence type="predicted"/>
<protein>
    <submittedName>
        <fullName evidence="2">Uncharacterized protein</fullName>
    </submittedName>
</protein>
<evidence type="ECO:0000313" key="3">
    <source>
        <dbReference type="Proteomes" id="UP000386575"/>
    </source>
</evidence>
<dbReference type="EMBL" id="VZUL01000002">
    <property type="protein sequence ID" value="KAB1085810.1"/>
    <property type="molecule type" value="Genomic_DNA"/>
</dbReference>
<sequence>MTEGGSDGAAKHSANESAERLPPSALPGISPSKGEIGKTLRLRPQAVAHSSQNRFPLPRHML</sequence>
<organism evidence="2 3">
    <name type="scientific">Neorhizobium galegae</name>
    <name type="common">Rhizobium galegae</name>
    <dbReference type="NCBI Taxonomy" id="399"/>
    <lineage>
        <taxon>Bacteria</taxon>
        <taxon>Pseudomonadati</taxon>
        <taxon>Pseudomonadota</taxon>
        <taxon>Alphaproteobacteria</taxon>
        <taxon>Hyphomicrobiales</taxon>
        <taxon>Rhizobiaceae</taxon>
        <taxon>Rhizobium/Agrobacterium group</taxon>
        <taxon>Neorhizobium</taxon>
    </lineage>
</organism>
<gene>
    <name evidence="2" type="ORF">F4V91_04805</name>
</gene>
<comment type="caution">
    <text evidence="2">The sequence shown here is derived from an EMBL/GenBank/DDBJ whole genome shotgun (WGS) entry which is preliminary data.</text>
</comment>
<reference evidence="2 3" key="1">
    <citation type="submission" date="2019-09" db="EMBL/GenBank/DDBJ databases">
        <title>Genome sequencing of Ng87 strain.</title>
        <authorList>
            <person name="Karasev E.S."/>
            <person name="Andronov E."/>
        </authorList>
    </citation>
    <scope>NUCLEOTIDE SEQUENCE [LARGE SCALE GENOMIC DNA]</scope>
    <source>
        <strain evidence="2 3">Ng87</strain>
    </source>
</reference>
<dbReference type="AlphaFoldDB" id="A0A6A1TNL1"/>
<feature type="compositionally biased region" description="Basic and acidic residues" evidence="1">
    <location>
        <begin position="9"/>
        <end position="19"/>
    </location>
</feature>